<organism evidence="1 2">
    <name type="scientific">Variovorax robiniae</name>
    <dbReference type="NCBI Taxonomy" id="1836199"/>
    <lineage>
        <taxon>Bacteria</taxon>
        <taxon>Pseudomonadati</taxon>
        <taxon>Pseudomonadota</taxon>
        <taxon>Betaproteobacteria</taxon>
        <taxon>Burkholderiales</taxon>
        <taxon>Comamonadaceae</taxon>
        <taxon>Variovorax</taxon>
    </lineage>
</organism>
<dbReference type="RefSeq" id="WP_340335255.1">
    <property type="nucleotide sequence ID" value="NZ_JBBKZS010000004.1"/>
</dbReference>
<dbReference type="InterPro" id="IPR038056">
    <property type="entry name" value="YjbR-like_sf"/>
</dbReference>
<dbReference type="Proteomes" id="UP001367030">
    <property type="component" value="Unassembled WGS sequence"/>
</dbReference>
<dbReference type="InterPro" id="IPR058532">
    <property type="entry name" value="YjbR/MT2646/Rv2570-like"/>
</dbReference>
<reference evidence="1 2" key="1">
    <citation type="submission" date="2024-03" db="EMBL/GenBank/DDBJ databases">
        <title>Novel species of the genus Variovorax.</title>
        <authorList>
            <person name="Liu Q."/>
            <person name="Xin Y.-H."/>
        </authorList>
    </citation>
    <scope>NUCLEOTIDE SEQUENCE [LARGE SCALE GENOMIC DNA]</scope>
    <source>
        <strain evidence="1 2">KACC 18901</strain>
    </source>
</reference>
<comment type="caution">
    <text evidence="1">The sequence shown here is derived from an EMBL/GenBank/DDBJ whole genome shotgun (WGS) entry which is preliminary data.</text>
</comment>
<gene>
    <name evidence="1" type="ORF">WKW79_11345</name>
</gene>
<protein>
    <submittedName>
        <fullName evidence="1">MmcQ/YjbR family DNA-binding protein</fullName>
    </submittedName>
</protein>
<evidence type="ECO:0000313" key="2">
    <source>
        <dbReference type="Proteomes" id="UP001367030"/>
    </source>
</evidence>
<dbReference type="SUPFAM" id="SSF142906">
    <property type="entry name" value="YjbR-like"/>
    <property type="match status" value="1"/>
</dbReference>
<keyword evidence="2" id="KW-1185">Reference proteome</keyword>
<name>A0ABU8X5U0_9BURK</name>
<evidence type="ECO:0000313" key="1">
    <source>
        <dbReference type="EMBL" id="MEJ8855168.1"/>
    </source>
</evidence>
<sequence>MKFATVRKYAMALPEVTEEPHHHFGSFRVRGKIFVTTPPEQAHIHVFVSEQQREQALAMYPEFVEKLLWGSKVVGVRVTLALADTAVVKLLIRQAWKNKALKALLDPVP</sequence>
<dbReference type="Pfam" id="PF04237">
    <property type="entry name" value="YjbR"/>
    <property type="match status" value="1"/>
</dbReference>
<proteinExistence type="predicted"/>
<dbReference type="EMBL" id="JBBKZS010000004">
    <property type="protein sequence ID" value="MEJ8855168.1"/>
    <property type="molecule type" value="Genomic_DNA"/>
</dbReference>
<keyword evidence="1" id="KW-0238">DNA-binding</keyword>
<accession>A0ABU8X5U0</accession>
<dbReference type="GO" id="GO:0003677">
    <property type="term" value="F:DNA binding"/>
    <property type="evidence" value="ECO:0007669"/>
    <property type="project" value="UniProtKB-KW"/>
</dbReference>